<organism evidence="9 10">
    <name type="scientific">Eisenbergiella tayi</name>
    <dbReference type="NCBI Taxonomy" id="1432052"/>
    <lineage>
        <taxon>Bacteria</taxon>
        <taxon>Bacillati</taxon>
        <taxon>Bacillota</taxon>
        <taxon>Clostridia</taxon>
        <taxon>Lachnospirales</taxon>
        <taxon>Lachnospiraceae</taxon>
        <taxon>Eisenbergiella</taxon>
    </lineage>
</organism>
<reference evidence="9 10" key="1">
    <citation type="submission" date="2016-07" db="EMBL/GenBank/DDBJ databases">
        <title>Characterization of isolates of Eisenbergiella tayi derived from blood cultures, using whole genome sequencing.</title>
        <authorList>
            <person name="Burdz T."/>
            <person name="Wiebe D."/>
            <person name="Huynh C."/>
            <person name="Bernard K."/>
        </authorList>
    </citation>
    <scope>NUCLEOTIDE SEQUENCE [LARGE SCALE GENOMIC DNA]</scope>
    <source>
        <strain evidence="9 10">NML 120489</strain>
    </source>
</reference>
<keyword evidence="3" id="KW-0547">Nucleotide-binding</keyword>
<keyword evidence="2 7" id="KW-0812">Transmembrane</keyword>
<dbReference type="SUPFAM" id="SSF90123">
    <property type="entry name" value="ABC transporter transmembrane region"/>
    <property type="match status" value="1"/>
</dbReference>
<dbReference type="GO" id="GO:0034040">
    <property type="term" value="F:ATPase-coupled lipid transmembrane transporter activity"/>
    <property type="evidence" value="ECO:0007669"/>
    <property type="project" value="TreeGrafter"/>
</dbReference>
<comment type="caution">
    <text evidence="9">The sequence shown here is derived from an EMBL/GenBank/DDBJ whole genome shotgun (WGS) entry which is preliminary data.</text>
</comment>
<dbReference type="Gene3D" id="3.40.50.300">
    <property type="entry name" value="P-loop containing nucleotide triphosphate hydrolases"/>
    <property type="match status" value="1"/>
</dbReference>
<dbReference type="EC" id="3.6.3.-" evidence="9"/>
<evidence type="ECO:0000256" key="6">
    <source>
        <dbReference type="ARBA" id="ARBA00023136"/>
    </source>
</evidence>
<dbReference type="GO" id="GO:0005524">
    <property type="term" value="F:ATP binding"/>
    <property type="evidence" value="ECO:0007669"/>
    <property type="project" value="UniProtKB-KW"/>
</dbReference>
<dbReference type="SMART" id="SM00382">
    <property type="entry name" value="AAA"/>
    <property type="match status" value="1"/>
</dbReference>
<gene>
    <name evidence="9" type="primary">msbA_4</name>
    <name evidence="9" type="ORF">BEH84_01327</name>
</gene>
<name>A0A1E3AYL8_9FIRM</name>
<dbReference type="Proteomes" id="UP000095003">
    <property type="component" value="Unassembled WGS sequence"/>
</dbReference>
<evidence type="ECO:0000256" key="7">
    <source>
        <dbReference type="SAM" id="Phobius"/>
    </source>
</evidence>
<evidence type="ECO:0000256" key="2">
    <source>
        <dbReference type="ARBA" id="ARBA00022692"/>
    </source>
</evidence>
<sequence length="601" mass="68093">MEKGKGLKKYNLISLVSTPLKAAPFASGVYLLMKAIGAVVPLIAIKLDAGFVDAVLKIKDRGINKALFWLILIALFIFISELVNYISRLLWEKIEIKLNEELLIRVSDKTSAVKYKYMENKEALDLISRVNANIVPYFSEGFLKCLHAFDMAIRVCGISIILIKGAWWGIILIFAFSIPLCIMAQKSGAEHYEAAISVTEKKRKTEVLNDILCSKDKEEERFLFGFSTELGKKWEESFKQVCGIQLGVRKKWFIKMKASGVFVCGASMLIIVSLLPAVISGSMSVGLFISLINAILELMQETTWGLTEIVDSLTRTNHFFKDLNSFFSWEEIDEKDKNRMPYDKEAFVFKSLVFRNTSFTYPDTEKQVLKNLFLEMKEGKHYALVGSNGEGKTTIIKLLLGLYDGYGGDILLNGESIRKVPVRERNQIFSVVFQDFVRYSMTVRENVELGNISHKEIKEEELLKLLDKVGLKNKIDSLSDGVEHVLGKLEKDGQDLSGGEWQKLAILRAMCSPAPVLLLDEPASALDPESERDIYYLFLNLMKEKTAVIISHRLGFTRWVDEILVLGNGGVLEKGTFDELISKKGIFYEMFESQKKWYGKQ</sequence>
<dbReference type="Pfam" id="PF00005">
    <property type="entry name" value="ABC_tran"/>
    <property type="match status" value="1"/>
</dbReference>
<keyword evidence="5 7" id="KW-1133">Transmembrane helix</keyword>
<evidence type="ECO:0000256" key="3">
    <source>
        <dbReference type="ARBA" id="ARBA00022741"/>
    </source>
</evidence>
<protein>
    <submittedName>
        <fullName evidence="9">Lipid A export ATP-binding/permease protein MsbA</fullName>
        <ecNumber evidence="9">3.6.3.-</ecNumber>
    </submittedName>
</protein>
<dbReference type="GO" id="GO:0005886">
    <property type="term" value="C:plasma membrane"/>
    <property type="evidence" value="ECO:0007669"/>
    <property type="project" value="UniProtKB-SubCell"/>
</dbReference>
<feature type="transmembrane region" description="Helical" evidence="7">
    <location>
        <begin position="259"/>
        <end position="292"/>
    </location>
</feature>
<dbReference type="GO" id="GO:0016887">
    <property type="term" value="F:ATP hydrolysis activity"/>
    <property type="evidence" value="ECO:0007669"/>
    <property type="project" value="InterPro"/>
</dbReference>
<dbReference type="PROSITE" id="PS00211">
    <property type="entry name" value="ABC_TRANSPORTER_1"/>
    <property type="match status" value="1"/>
</dbReference>
<evidence type="ECO:0000313" key="9">
    <source>
        <dbReference type="EMBL" id="ODM13611.1"/>
    </source>
</evidence>
<dbReference type="InterPro" id="IPR017871">
    <property type="entry name" value="ABC_transporter-like_CS"/>
</dbReference>
<keyword evidence="4 9" id="KW-0067">ATP-binding</keyword>
<dbReference type="InterPro" id="IPR003439">
    <property type="entry name" value="ABC_transporter-like_ATP-bd"/>
</dbReference>
<keyword evidence="9" id="KW-0378">Hydrolase</keyword>
<evidence type="ECO:0000256" key="5">
    <source>
        <dbReference type="ARBA" id="ARBA00022989"/>
    </source>
</evidence>
<accession>A0A1E3AYL8</accession>
<feature type="transmembrane region" description="Helical" evidence="7">
    <location>
        <begin position="25"/>
        <end position="45"/>
    </location>
</feature>
<dbReference type="PROSITE" id="PS50893">
    <property type="entry name" value="ABC_TRANSPORTER_2"/>
    <property type="match status" value="1"/>
</dbReference>
<dbReference type="SUPFAM" id="SSF52540">
    <property type="entry name" value="P-loop containing nucleoside triphosphate hydrolases"/>
    <property type="match status" value="1"/>
</dbReference>
<dbReference type="PANTHER" id="PTHR24221:SF654">
    <property type="entry name" value="ATP-BINDING CASSETTE SUB-FAMILY B MEMBER 6"/>
    <property type="match status" value="1"/>
</dbReference>
<dbReference type="Gene3D" id="1.20.1560.10">
    <property type="entry name" value="ABC transporter type 1, transmembrane domain"/>
    <property type="match status" value="1"/>
</dbReference>
<dbReference type="InterPro" id="IPR027417">
    <property type="entry name" value="P-loop_NTPase"/>
</dbReference>
<evidence type="ECO:0000259" key="8">
    <source>
        <dbReference type="PROSITE" id="PS50893"/>
    </source>
</evidence>
<dbReference type="InterPro" id="IPR036640">
    <property type="entry name" value="ABC1_TM_sf"/>
</dbReference>
<dbReference type="PATRIC" id="fig|1432052.3.peg.1454"/>
<dbReference type="InterPro" id="IPR039421">
    <property type="entry name" value="Type_1_exporter"/>
</dbReference>
<feature type="transmembrane region" description="Helical" evidence="7">
    <location>
        <begin position="151"/>
        <end position="176"/>
    </location>
</feature>
<evidence type="ECO:0000313" key="10">
    <source>
        <dbReference type="Proteomes" id="UP000095003"/>
    </source>
</evidence>
<dbReference type="EMBL" id="MCGI01000001">
    <property type="protein sequence ID" value="ODM13611.1"/>
    <property type="molecule type" value="Genomic_DNA"/>
</dbReference>
<feature type="transmembrane region" description="Helical" evidence="7">
    <location>
        <begin position="66"/>
        <end position="86"/>
    </location>
</feature>
<comment type="subcellular location">
    <subcellularLocation>
        <location evidence="1">Cell membrane</location>
        <topology evidence="1">Multi-pass membrane protein</topology>
    </subcellularLocation>
</comment>
<feature type="domain" description="ABC transporter" evidence="8">
    <location>
        <begin position="352"/>
        <end position="593"/>
    </location>
</feature>
<dbReference type="InterPro" id="IPR003593">
    <property type="entry name" value="AAA+_ATPase"/>
</dbReference>
<dbReference type="AlphaFoldDB" id="A0A1E3AYL8"/>
<dbReference type="RefSeq" id="WP_081329841.1">
    <property type="nucleotide sequence ID" value="NZ_JBKXXQ010000027.1"/>
</dbReference>
<proteinExistence type="predicted"/>
<keyword evidence="6 7" id="KW-0472">Membrane</keyword>
<dbReference type="PANTHER" id="PTHR24221">
    <property type="entry name" value="ATP-BINDING CASSETTE SUB-FAMILY B"/>
    <property type="match status" value="1"/>
</dbReference>
<evidence type="ECO:0000256" key="4">
    <source>
        <dbReference type="ARBA" id="ARBA00022840"/>
    </source>
</evidence>
<evidence type="ECO:0000256" key="1">
    <source>
        <dbReference type="ARBA" id="ARBA00004651"/>
    </source>
</evidence>
<dbReference type="GeneID" id="93299821"/>